<dbReference type="SUPFAM" id="SSF52266">
    <property type="entry name" value="SGNH hydrolase"/>
    <property type="match status" value="1"/>
</dbReference>
<keyword evidence="3" id="KW-0378">Hydrolase</keyword>
<dbReference type="Gene3D" id="3.40.50.1110">
    <property type="entry name" value="SGNH hydrolase"/>
    <property type="match status" value="1"/>
</dbReference>
<dbReference type="Pfam" id="PF00657">
    <property type="entry name" value="Lipase_GDSL"/>
    <property type="match status" value="1"/>
</dbReference>
<accession>A0A921QF67</accession>
<evidence type="ECO:0000256" key="4">
    <source>
        <dbReference type="ARBA" id="ARBA00023180"/>
    </source>
</evidence>
<dbReference type="PANTHER" id="PTHR22835">
    <property type="entry name" value="ZINC FINGER FYVE DOMAIN CONTAINING PROTEIN"/>
    <property type="match status" value="1"/>
</dbReference>
<dbReference type="EMBL" id="CM027687">
    <property type="protein sequence ID" value="KAG0521159.1"/>
    <property type="molecule type" value="Genomic_DNA"/>
</dbReference>
<evidence type="ECO:0000256" key="5">
    <source>
        <dbReference type="SAM" id="SignalP"/>
    </source>
</evidence>
<dbReference type="Proteomes" id="UP000807115">
    <property type="component" value="Chromosome 8"/>
</dbReference>
<feature type="signal peptide" evidence="5">
    <location>
        <begin position="1"/>
        <end position="36"/>
    </location>
</feature>
<keyword evidence="2 5" id="KW-0732">Signal</keyword>
<evidence type="ECO:0000313" key="6">
    <source>
        <dbReference type="EMBL" id="KAG0521159.1"/>
    </source>
</evidence>
<reference evidence="6" key="1">
    <citation type="journal article" date="2019" name="BMC Genomics">
        <title>A new reference genome for Sorghum bicolor reveals high levels of sequence similarity between sweet and grain genotypes: implications for the genetics of sugar metabolism.</title>
        <authorList>
            <person name="Cooper E.A."/>
            <person name="Brenton Z.W."/>
            <person name="Flinn B.S."/>
            <person name="Jenkins J."/>
            <person name="Shu S."/>
            <person name="Flowers D."/>
            <person name="Luo F."/>
            <person name="Wang Y."/>
            <person name="Xia P."/>
            <person name="Barry K."/>
            <person name="Daum C."/>
            <person name="Lipzen A."/>
            <person name="Yoshinaga Y."/>
            <person name="Schmutz J."/>
            <person name="Saski C."/>
            <person name="Vermerris W."/>
            <person name="Kresovich S."/>
        </authorList>
    </citation>
    <scope>NUCLEOTIDE SEQUENCE</scope>
</reference>
<dbReference type="PANTHER" id="PTHR22835:SF544">
    <property type="entry name" value="OS10G0393700 PROTEIN"/>
    <property type="match status" value="1"/>
</dbReference>
<reference evidence="6" key="2">
    <citation type="submission" date="2020-10" db="EMBL/GenBank/DDBJ databases">
        <authorList>
            <person name="Cooper E.A."/>
            <person name="Brenton Z.W."/>
            <person name="Flinn B.S."/>
            <person name="Jenkins J."/>
            <person name="Shu S."/>
            <person name="Flowers D."/>
            <person name="Luo F."/>
            <person name="Wang Y."/>
            <person name="Xia P."/>
            <person name="Barry K."/>
            <person name="Daum C."/>
            <person name="Lipzen A."/>
            <person name="Yoshinaga Y."/>
            <person name="Schmutz J."/>
            <person name="Saski C."/>
            <person name="Vermerris W."/>
            <person name="Kresovich S."/>
        </authorList>
    </citation>
    <scope>NUCLEOTIDE SEQUENCE</scope>
</reference>
<dbReference type="CDD" id="cd01837">
    <property type="entry name" value="SGNH_plant_lipase_like"/>
    <property type="match status" value="1"/>
</dbReference>
<comment type="similarity">
    <text evidence="1">Belongs to the 'GDSL' lipolytic enzyme family.</text>
</comment>
<dbReference type="InterPro" id="IPR035669">
    <property type="entry name" value="SGNH_plant_lipase-like"/>
</dbReference>
<keyword evidence="4" id="KW-0325">Glycoprotein</keyword>
<comment type="caution">
    <text evidence="6">The sequence shown here is derived from an EMBL/GenBank/DDBJ whole genome shotgun (WGS) entry which is preliminary data.</text>
</comment>
<organism evidence="6 7">
    <name type="scientific">Sorghum bicolor</name>
    <name type="common">Sorghum</name>
    <name type="synonym">Sorghum vulgare</name>
    <dbReference type="NCBI Taxonomy" id="4558"/>
    <lineage>
        <taxon>Eukaryota</taxon>
        <taxon>Viridiplantae</taxon>
        <taxon>Streptophyta</taxon>
        <taxon>Embryophyta</taxon>
        <taxon>Tracheophyta</taxon>
        <taxon>Spermatophyta</taxon>
        <taxon>Magnoliopsida</taxon>
        <taxon>Liliopsida</taxon>
        <taxon>Poales</taxon>
        <taxon>Poaceae</taxon>
        <taxon>PACMAD clade</taxon>
        <taxon>Panicoideae</taxon>
        <taxon>Andropogonodae</taxon>
        <taxon>Andropogoneae</taxon>
        <taxon>Sorghinae</taxon>
        <taxon>Sorghum</taxon>
    </lineage>
</organism>
<evidence type="ECO:0000256" key="3">
    <source>
        <dbReference type="ARBA" id="ARBA00022801"/>
    </source>
</evidence>
<evidence type="ECO:0000256" key="1">
    <source>
        <dbReference type="ARBA" id="ARBA00008668"/>
    </source>
</evidence>
<evidence type="ECO:0000256" key="2">
    <source>
        <dbReference type="ARBA" id="ARBA00022729"/>
    </source>
</evidence>
<gene>
    <name evidence="6" type="ORF">BDA96_08G137400</name>
</gene>
<sequence>MRHTHVLSHFSMAPFSSRLLHGVWPLLLILVGAAAAVTTAVHADDTDGYRRRHARLFAFGNSLTDTGNAAIFPATAGGPSTSPPYGETYFGHPSGRASDGRLIVDFLVEELKVPEPTPYLAGGRTATAADFVNGANFALGGATALDQAFLATKGIQSLVPISLTNETTWFHNVLQLLDASDYDQHKIMASSVFYLGEIGVNDYFIALSNNTVDVAVSLVPHIIDTIRSALITMISAGAKTVVVSGMLPIGCEPQQLALFPGGPGDYDPTTGCITRFNVLAEHHNHMLRTMLRELRRSNYGRTSLTTLLYADIYRPVIKAVASPALYGFGDRPLAACCGGGGGPNNFDFLAFCGTPASTACADPSKFISWDGIHFTEAANRFIARNMIKGLLPLSRAAAYVATS</sequence>
<protein>
    <recommendedName>
        <fullName evidence="8">GDSL esterase/lipase</fullName>
    </recommendedName>
</protein>
<dbReference type="AlphaFoldDB" id="A0A921QF67"/>
<evidence type="ECO:0008006" key="8">
    <source>
        <dbReference type="Google" id="ProtNLM"/>
    </source>
</evidence>
<feature type="chain" id="PRO_5037665005" description="GDSL esterase/lipase" evidence="5">
    <location>
        <begin position="37"/>
        <end position="403"/>
    </location>
</feature>
<dbReference type="GO" id="GO:0016788">
    <property type="term" value="F:hydrolase activity, acting on ester bonds"/>
    <property type="evidence" value="ECO:0007669"/>
    <property type="project" value="InterPro"/>
</dbReference>
<name>A0A921QF67_SORBI</name>
<proteinExistence type="inferred from homology"/>
<evidence type="ECO:0000313" key="7">
    <source>
        <dbReference type="Proteomes" id="UP000807115"/>
    </source>
</evidence>
<dbReference type="InterPro" id="IPR001087">
    <property type="entry name" value="GDSL"/>
</dbReference>
<dbReference type="InterPro" id="IPR036514">
    <property type="entry name" value="SGNH_hydro_sf"/>
</dbReference>